<evidence type="ECO:0000256" key="1">
    <source>
        <dbReference type="ARBA" id="ARBA00000085"/>
    </source>
</evidence>
<dbReference type="InterPro" id="IPR011006">
    <property type="entry name" value="CheY-like_superfamily"/>
</dbReference>
<dbReference type="SUPFAM" id="SSF52172">
    <property type="entry name" value="CheY-like"/>
    <property type="match status" value="1"/>
</dbReference>
<feature type="domain" description="Response regulatory" evidence="21">
    <location>
        <begin position="911"/>
        <end position="1024"/>
    </location>
</feature>
<dbReference type="InterPro" id="IPR003661">
    <property type="entry name" value="HisK_dim/P_dom"/>
</dbReference>
<dbReference type="Gene3D" id="1.20.120.160">
    <property type="entry name" value="HPT domain"/>
    <property type="match status" value="1"/>
</dbReference>
<dbReference type="CDD" id="cd17546">
    <property type="entry name" value="REC_hyHK_CKI1_RcsC-like"/>
    <property type="match status" value="1"/>
</dbReference>
<dbReference type="PRINTS" id="PR00344">
    <property type="entry name" value="BCTRLSENSOR"/>
</dbReference>
<keyword evidence="6 18" id="KW-0597">Phosphoprotein</keyword>
<dbReference type="AlphaFoldDB" id="A0A494X0U4"/>
<dbReference type="PANTHER" id="PTHR43047">
    <property type="entry name" value="TWO-COMPONENT HISTIDINE PROTEIN KINASE"/>
    <property type="match status" value="1"/>
</dbReference>
<keyword evidence="5" id="KW-0997">Cell inner membrane</keyword>
<evidence type="ECO:0000256" key="15">
    <source>
        <dbReference type="ARBA" id="ARBA00023136"/>
    </source>
</evidence>
<evidence type="ECO:0000313" key="22">
    <source>
        <dbReference type="EMBL" id="RKP44337.1"/>
    </source>
</evidence>
<dbReference type="SUPFAM" id="SSF55874">
    <property type="entry name" value="ATPase domain of HSP90 chaperone/DNA topoisomerase II/histidine kinase"/>
    <property type="match status" value="1"/>
</dbReference>
<evidence type="ECO:0000256" key="18">
    <source>
        <dbReference type="PROSITE-ProRule" id="PRU00169"/>
    </source>
</evidence>
<dbReference type="EMBL" id="RBZV01000013">
    <property type="protein sequence ID" value="RKP44337.1"/>
    <property type="molecule type" value="Genomic_DNA"/>
</dbReference>
<evidence type="ECO:0000256" key="12">
    <source>
        <dbReference type="ARBA" id="ARBA00022989"/>
    </source>
</evidence>
<evidence type="ECO:0000256" key="7">
    <source>
        <dbReference type="ARBA" id="ARBA00022679"/>
    </source>
</evidence>
<evidence type="ECO:0000256" key="17">
    <source>
        <dbReference type="ARBA" id="ARBA00070152"/>
    </source>
</evidence>
<accession>A0A494X0U4</accession>
<dbReference type="InterPro" id="IPR036890">
    <property type="entry name" value="HATPase_C_sf"/>
</dbReference>
<evidence type="ECO:0000313" key="23">
    <source>
        <dbReference type="Proteomes" id="UP000280434"/>
    </source>
</evidence>
<keyword evidence="7" id="KW-0808">Transferase</keyword>
<evidence type="ECO:0000256" key="2">
    <source>
        <dbReference type="ARBA" id="ARBA00004429"/>
    </source>
</evidence>
<keyword evidence="12 19" id="KW-1133">Transmembrane helix</keyword>
<dbReference type="SUPFAM" id="SSF47384">
    <property type="entry name" value="Homodimeric domain of signal transducing histidine kinase"/>
    <property type="match status" value="1"/>
</dbReference>
<keyword evidence="11" id="KW-0067">ATP-binding</keyword>
<dbReference type="RefSeq" id="WP_121281118.1">
    <property type="nucleotide sequence ID" value="NZ_RBZV01000013.1"/>
</dbReference>
<dbReference type="Gene3D" id="3.40.50.2300">
    <property type="match status" value="1"/>
</dbReference>
<feature type="domain" description="Histidine kinase" evidence="20">
    <location>
        <begin position="544"/>
        <end position="764"/>
    </location>
</feature>
<keyword evidence="10 22" id="KW-0418">Kinase</keyword>
<keyword evidence="4" id="KW-1003">Cell membrane</keyword>
<evidence type="ECO:0000256" key="8">
    <source>
        <dbReference type="ARBA" id="ARBA00022692"/>
    </source>
</evidence>
<keyword evidence="11" id="KW-0547">Nucleotide-binding</keyword>
<evidence type="ECO:0000256" key="14">
    <source>
        <dbReference type="ARBA" id="ARBA00023026"/>
    </source>
</evidence>
<dbReference type="SMART" id="SM00448">
    <property type="entry name" value="REC"/>
    <property type="match status" value="1"/>
</dbReference>
<sequence length="1131" mass="124157">MKASRARRRGATLPGGYDRLLLFGGGIVLSVSLIAAGAVSIAHRFDRGVDEWRAKFLMERDFVKSKVERSQARLRQVVEAYEALCDLHQQDPVPVERYRQLLEQQNGVVVTDNDITAEPFTILSTLTRAEDRPRLADLLRLIREIPSGSLLYLPGVTHDAQGRHTGASVAGFLYTDDRRFFATWPPRGATLDAARNVGTGALIERYVANVDAELRKQGDEPLREQRVFWVSLYDSDVYGVSVKHYAAPIYRGKERIAVLVVTVPSAQFPRLFHPAVKDPDFFVVSRDRRHVLGLDPSNPRAARWTQVASTGLFDAADERVQLIRRGREFFVMQRIVGPSWVAVHAFDWRTIVANLGESVSLTVTLVGVLLIVQWTFVILIDRLVLKPLRARARQVFESEAFNRTVLATAPVGLTVFDPATQRVVMQNGIARAMLSASPDEVGLYRRLLEGRRRGCRDKRRSASRRRGSGMLPRQVLTDDVSVATPDGRRRTLSVAFAHARYRQQRVVLFSLTDISRQKETMRLLRRARQTADDANRAKSMLVATISHEIRTPLSGALGNLELLSAEPLAPAQAARVDTVRRAFDTVLMLVDDVLDLTKVEVRELRLQIAPFRLDEVIERCAQTFAPAITAKGVRFVCAIDPRLAGWWRGDHHRVAQVLANLVGNACKFTRRGAIVVRAALSTDDAREVVEIAVEDTGIGIAAHCQAHIFEPFEQADGSIARRFGGSGLGLSLCRRLVELMGGRVGVRSMEGRGSTLTVRLPLERAGKAADDECVPSPPAFDTIVVACEHEAWHTAMLAWAHSRFPATTIVDGLVEQPVIAPKARTVALFGAHDDVLPSAWQTWRATCIDALVVSERGPLHPQRRGEAWHVTAFSVDKLALALTACGVAEALPGAPTPRRLPQAQPEHRRARILVVDDDPVNRALLAHQLEALGYAHVDCASDGLEALNVLIRNPYDLVVADLCMPVMDGAALVAALREQGIGVPVLANTAASCDASQAKREGFVEVLRKPVSIERLRLALEALFGSVPPRVADDVSVTDAMRAAFAASWRADAVALQQAIGQADADALERCLHRVKGALLVLGEREASQCCEDWRIHLGKHGFADAGQWLASLQALLAHLTGGAPPPPAAA</sequence>
<organism evidence="22 23">
    <name type="scientific">Trinickia fusca</name>
    <dbReference type="NCBI Taxonomy" id="2419777"/>
    <lineage>
        <taxon>Bacteria</taxon>
        <taxon>Pseudomonadati</taxon>
        <taxon>Pseudomonadota</taxon>
        <taxon>Betaproteobacteria</taxon>
        <taxon>Burkholderiales</taxon>
        <taxon>Burkholderiaceae</taxon>
        <taxon>Trinickia</taxon>
    </lineage>
</organism>
<dbReference type="Pfam" id="PF00072">
    <property type="entry name" value="Response_reg"/>
    <property type="match status" value="1"/>
</dbReference>
<comment type="function">
    <text evidence="16">Member of the two-component regulatory system BvgS/BvgA. Phosphorylates BvgA via a four-step phosphorelay in response to environmental signals.</text>
</comment>
<evidence type="ECO:0000256" key="9">
    <source>
        <dbReference type="ARBA" id="ARBA00022729"/>
    </source>
</evidence>
<evidence type="ECO:0000256" key="10">
    <source>
        <dbReference type="ARBA" id="ARBA00022777"/>
    </source>
</evidence>
<keyword evidence="8 19" id="KW-0812">Transmembrane</keyword>
<feature type="transmembrane region" description="Helical" evidence="19">
    <location>
        <begin position="20"/>
        <end position="41"/>
    </location>
</feature>
<gene>
    <name evidence="22" type="ORF">D7S89_22675</name>
</gene>
<dbReference type="SMART" id="SM00388">
    <property type="entry name" value="HisKA"/>
    <property type="match status" value="1"/>
</dbReference>
<dbReference type="InterPro" id="IPR003594">
    <property type="entry name" value="HATPase_dom"/>
</dbReference>
<dbReference type="InterPro" id="IPR036097">
    <property type="entry name" value="HisK_dim/P_sf"/>
</dbReference>
<dbReference type="InterPro" id="IPR008207">
    <property type="entry name" value="Sig_transdc_His_kin_Hpt_dom"/>
</dbReference>
<proteinExistence type="predicted"/>
<comment type="catalytic activity">
    <reaction evidence="1">
        <text>ATP + protein L-histidine = ADP + protein N-phospho-L-histidine.</text>
        <dbReference type="EC" id="2.7.13.3"/>
    </reaction>
</comment>
<keyword evidence="15 19" id="KW-0472">Membrane</keyword>
<dbReference type="SMART" id="SM00387">
    <property type="entry name" value="HATPase_c"/>
    <property type="match status" value="1"/>
</dbReference>
<evidence type="ECO:0000256" key="13">
    <source>
        <dbReference type="ARBA" id="ARBA00023012"/>
    </source>
</evidence>
<dbReference type="CDD" id="cd16922">
    <property type="entry name" value="HATPase_EvgS-ArcB-TorS-like"/>
    <property type="match status" value="1"/>
</dbReference>
<feature type="modified residue" description="4-aspartylphosphate" evidence="18">
    <location>
        <position position="961"/>
    </location>
</feature>
<dbReference type="SUPFAM" id="SSF47226">
    <property type="entry name" value="Histidine-containing phosphotransfer domain, HPT domain"/>
    <property type="match status" value="1"/>
</dbReference>
<protein>
    <recommendedName>
        <fullName evidence="17">Virulence sensor protein BvgS</fullName>
        <ecNumber evidence="3">2.7.13.3</ecNumber>
    </recommendedName>
</protein>
<dbReference type="Pfam" id="PF02518">
    <property type="entry name" value="HATPase_c"/>
    <property type="match status" value="1"/>
</dbReference>
<comment type="caution">
    <text evidence="22">The sequence shown here is derived from an EMBL/GenBank/DDBJ whole genome shotgun (WGS) entry which is preliminary data.</text>
</comment>
<dbReference type="InterPro" id="IPR005467">
    <property type="entry name" value="His_kinase_dom"/>
</dbReference>
<keyword evidence="13" id="KW-0902">Two-component regulatory system</keyword>
<dbReference type="EC" id="2.7.13.3" evidence="3"/>
<dbReference type="SUPFAM" id="SSF55785">
    <property type="entry name" value="PYP-like sensor domain (PAS domain)"/>
    <property type="match status" value="1"/>
</dbReference>
<dbReference type="Gene3D" id="1.10.287.130">
    <property type="match status" value="1"/>
</dbReference>
<dbReference type="InterPro" id="IPR004358">
    <property type="entry name" value="Sig_transdc_His_kin-like_C"/>
</dbReference>
<evidence type="ECO:0000256" key="4">
    <source>
        <dbReference type="ARBA" id="ARBA00022475"/>
    </source>
</evidence>
<dbReference type="Pfam" id="PF00512">
    <property type="entry name" value="HisKA"/>
    <property type="match status" value="1"/>
</dbReference>
<dbReference type="Pfam" id="PF01627">
    <property type="entry name" value="Hpt"/>
    <property type="match status" value="1"/>
</dbReference>
<keyword evidence="9" id="KW-0732">Signal</keyword>
<dbReference type="Proteomes" id="UP000280434">
    <property type="component" value="Unassembled WGS sequence"/>
</dbReference>
<reference evidence="22 23" key="1">
    <citation type="submission" date="2018-10" db="EMBL/GenBank/DDBJ databases">
        <title>Paraburkholderia sp. 7MK8-2, isolated from soil.</title>
        <authorList>
            <person name="Gao Z.-H."/>
            <person name="Qiu L.-H."/>
        </authorList>
    </citation>
    <scope>NUCLEOTIDE SEQUENCE [LARGE SCALE GENOMIC DNA]</scope>
    <source>
        <strain evidence="22 23">7MK8-2</strain>
    </source>
</reference>
<dbReference type="PROSITE" id="PS50110">
    <property type="entry name" value="RESPONSE_REGULATORY"/>
    <property type="match status" value="1"/>
</dbReference>
<evidence type="ECO:0000256" key="19">
    <source>
        <dbReference type="SAM" id="Phobius"/>
    </source>
</evidence>
<dbReference type="OrthoDB" id="9796305at2"/>
<name>A0A494X0U4_9BURK</name>
<dbReference type="GO" id="GO:0000155">
    <property type="term" value="F:phosphorelay sensor kinase activity"/>
    <property type="evidence" value="ECO:0007669"/>
    <property type="project" value="InterPro"/>
</dbReference>
<dbReference type="GO" id="GO:0005886">
    <property type="term" value="C:plasma membrane"/>
    <property type="evidence" value="ECO:0007669"/>
    <property type="project" value="UniProtKB-SubCell"/>
</dbReference>
<dbReference type="CDD" id="cd00082">
    <property type="entry name" value="HisKA"/>
    <property type="match status" value="1"/>
</dbReference>
<dbReference type="InterPro" id="IPR001789">
    <property type="entry name" value="Sig_transdc_resp-reg_receiver"/>
</dbReference>
<evidence type="ECO:0000259" key="21">
    <source>
        <dbReference type="PROSITE" id="PS50110"/>
    </source>
</evidence>
<dbReference type="InterPro" id="IPR035965">
    <property type="entry name" value="PAS-like_dom_sf"/>
</dbReference>
<dbReference type="PROSITE" id="PS50109">
    <property type="entry name" value="HIS_KIN"/>
    <property type="match status" value="1"/>
</dbReference>
<keyword evidence="14" id="KW-0843">Virulence</keyword>
<evidence type="ECO:0000256" key="3">
    <source>
        <dbReference type="ARBA" id="ARBA00012438"/>
    </source>
</evidence>
<comment type="subcellular location">
    <subcellularLocation>
        <location evidence="2">Cell inner membrane</location>
        <topology evidence="2">Multi-pass membrane protein</topology>
    </subcellularLocation>
</comment>
<evidence type="ECO:0000256" key="6">
    <source>
        <dbReference type="ARBA" id="ARBA00022553"/>
    </source>
</evidence>
<dbReference type="Gene3D" id="3.30.450.20">
    <property type="entry name" value="PAS domain"/>
    <property type="match status" value="1"/>
</dbReference>
<dbReference type="FunFam" id="3.30.565.10:FF:000010">
    <property type="entry name" value="Sensor histidine kinase RcsC"/>
    <property type="match status" value="1"/>
</dbReference>
<dbReference type="Gene3D" id="3.30.565.10">
    <property type="entry name" value="Histidine kinase-like ATPase, C-terminal domain"/>
    <property type="match status" value="1"/>
</dbReference>
<evidence type="ECO:0000259" key="20">
    <source>
        <dbReference type="PROSITE" id="PS50109"/>
    </source>
</evidence>
<evidence type="ECO:0000256" key="11">
    <source>
        <dbReference type="ARBA" id="ARBA00022840"/>
    </source>
</evidence>
<dbReference type="InterPro" id="IPR036641">
    <property type="entry name" value="HPT_dom_sf"/>
</dbReference>
<evidence type="ECO:0000256" key="16">
    <source>
        <dbReference type="ARBA" id="ARBA00058004"/>
    </source>
</evidence>
<keyword evidence="23" id="KW-1185">Reference proteome</keyword>
<evidence type="ECO:0000256" key="5">
    <source>
        <dbReference type="ARBA" id="ARBA00022519"/>
    </source>
</evidence>